<dbReference type="EMBL" id="CM031838">
    <property type="protein sequence ID" value="KAG6678694.1"/>
    <property type="molecule type" value="Genomic_DNA"/>
</dbReference>
<evidence type="ECO:0000256" key="1">
    <source>
        <dbReference type="SAM" id="Phobius"/>
    </source>
</evidence>
<proteinExistence type="predicted"/>
<protein>
    <submittedName>
        <fullName evidence="2">Uncharacterized protein</fullName>
    </submittedName>
</protein>
<dbReference type="Proteomes" id="UP000811246">
    <property type="component" value="Chromosome 14"/>
</dbReference>
<feature type="transmembrane region" description="Helical" evidence="1">
    <location>
        <begin position="35"/>
        <end position="55"/>
    </location>
</feature>
<keyword evidence="1" id="KW-0812">Transmembrane</keyword>
<sequence length="107" mass="12812">MSLSNLLDSLLFAMVSNKCWFVFSFTSQNDEFKKWFLGAWILFCAFYLWWFSMMYQSLLRNMSVVLALDWPKTIRTRWVLISCYLSFIFVALKRNTCLEGEKDSRKS</sequence>
<dbReference type="AlphaFoldDB" id="A0A922ACB2"/>
<accession>A0A922ACB2</accession>
<gene>
    <name evidence="2" type="ORF">I3842_14G093900</name>
</gene>
<keyword evidence="1" id="KW-1133">Transmembrane helix</keyword>
<feature type="transmembrane region" description="Helical" evidence="1">
    <location>
        <begin position="6"/>
        <end position="23"/>
    </location>
</feature>
<reference evidence="2" key="1">
    <citation type="submission" date="2021-01" db="EMBL/GenBank/DDBJ databases">
        <authorList>
            <person name="Lovell J.T."/>
            <person name="Bentley N."/>
            <person name="Bhattarai G."/>
            <person name="Jenkins J.W."/>
            <person name="Sreedasyam A."/>
            <person name="Alarcon Y."/>
            <person name="Bock C."/>
            <person name="Boston L."/>
            <person name="Carlson J."/>
            <person name="Cervantes K."/>
            <person name="Clermont K."/>
            <person name="Krom N."/>
            <person name="Kubenka K."/>
            <person name="Mamidi S."/>
            <person name="Mattison C."/>
            <person name="Monteros M."/>
            <person name="Pisani C."/>
            <person name="Plott C."/>
            <person name="Rajasekar S."/>
            <person name="Rhein H.S."/>
            <person name="Rohla C."/>
            <person name="Song M."/>
            <person name="Hilaire R.S."/>
            <person name="Shu S."/>
            <person name="Wells L."/>
            <person name="Wang X."/>
            <person name="Webber J."/>
            <person name="Heerema R.J."/>
            <person name="Klein P."/>
            <person name="Conner P."/>
            <person name="Grauke L."/>
            <person name="Grimwood J."/>
            <person name="Schmutz J."/>
            <person name="Randall J.J."/>
        </authorList>
    </citation>
    <scope>NUCLEOTIDE SEQUENCE</scope>
    <source>
        <tissue evidence="2">Leaf</tissue>
    </source>
</reference>
<organism evidence="2 3">
    <name type="scientific">Carya illinoinensis</name>
    <name type="common">Pecan</name>
    <dbReference type="NCBI Taxonomy" id="32201"/>
    <lineage>
        <taxon>Eukaryota</taxon>
        <taxon>Viridiplantae</taxon>
        <taxon>Streptophyta</taxon>
        <taxon>Embryophyta</taxon>
        <taxon>Tracheophyta</taxon>
        <taxon>Spermatophyta</taxon>
        <taxon>Magnoliopsida</taxon>
        <taxon>eudicotyledons</taxon>
        <taxon>Gunneridae</taxon>
        <taxon>Pentapetalae</taxon>
        <taxon>rosids</taxon>
        <taxon>fabids</taxon>
        <taxon>Fagales</taxon>
        <taxon>Juglandaceae</taxon>
        <taxon>Carya</taxon>
    </lineage>
</organism>
<keyword evidence="1" id="KW-0472">Membrane</keyword>
<feature type="transmembrane region" description="Helical" evidence="1">
    <location>
        <begin position="75"/>
        <end position="92"/>
    </location>
</feature>
<name>A0A922ACB2_CARIL</name>
<comment type="caution">
    <text evidence="2">The sequence shown here is derived from an EMBL/GenBank/DDBJ whole genome shotgun (WGS) entry which is preliminary data.</text>
</comment>
<evidence type="ECO:0000313" key="3">
    <source>
        <dbReference type="Proteomes" id="UP000811246"/>
    </source>
</evidence>
<evidence type="ECO:0000313" key="2">
    <source>
        <dbReference type="EMBL" id="KAG6678694.1"/>
    </source>
</evidence>